<feature type="region of interest" description="Disordered" evidence="1">
    <location>
        <begin position="175"/>
        <end position="196"/>
    </location>
</feature>
<evidence type="ECO:0000313" key="4">
    <source>
        <dbReference type="Proteomes" id="UP000318864"/>
    </source>
</evidence>
<keyword evidence="2" id="KW-1133">Transmembrane helix</keyword>
<keyword evidence="4" id="KW-1185">Reference proteome</keyword>
<dbReference type="RefSeq" id="WP_217350868.1">
    <property type="nucleotide sequence ID" value="NZ_RBZW01000019.1"/>
</dbReference>
<dbReference type="AlphaFoldDB" id="A0A4S3TMV1"/>
<reference evidence="3 4" key="1">
    <citation type="submission" date="2018-10" db="EMBL/GenBank/DDBJ databases">
        <title>Natronolimnobius sp. XQ-INN 246 isolated from Inner Mongolia Autonomous Region of China.</title>
        <authorList>
            <person name="Xue Q."/>
        </authorList>
    </citation>
    <scope>NUCLEOTIDE SEQUENCE [LARGE SCALE GENOMIC DNA]</scope>
    <source>
        <strain evidence="3 4">XQ-INN 246</strain>
    </source>
</reference>
<evidence type="ECO:0000313" key="3">
    <source>
        <dbReference type="EMBL" id="THE65571.1"/>
    </source>
</evidence>
<dbReference type="EMBL" id="RBZW01000019">
    <property type="protein sequence ID" value="THE65571.1"/>
    <property type="molecule type" value="Genomic_DNA"/>
</dbReference>
<organism evidence="3 4">
    <name type="scientific">Salinadaptatus halalkaliphilus</name>
    <dbReference type="NCBI Taxonomy" id="2419781"/>
    <lineage>
        <taxon>Archaea</taxon>
        <taxon>Methanobacteriati</taxon>
        <taxon>Methanobacteriota</taxon>
        <taxon>Stenosarchaea group</taxon>
        <taxon>Halobacteria</taxon>
        <taxon>Halobacteriales</taxon>
        <taxon>Natrialbaceae</taxon>
        <taxon>Salinadaptatus</taxon>
    </lineage>
</organism>
<dbReference type="Proteomes" id="UP000318864">
    <property type="component" value="Unassembled WGS sequence"/>
</dbReference>
<accession>A0A4S3TMV1</accession>
<dbReference type="OrthoDB" id="170334at2157"/>
<feature type="transmembrane region" description="Helical" evidence="2">
    <location>
        <begin position="405"/>
        <end position="426"/>
    </location>
</feature>
<name>A0A4S3TMV1_9EURY</name>
<evidence type="ECO:0000256" key="2">
    <source>
        <dbReference type="SAM" id="Phobius"/>
    </source>
</evidence>
<keyword evidence="2" id="KW-0472">Membrane</keyword>
<dbReference type="NCBIfam" id="NF045517">
    <property type="entry name" value="halo_surf_dom"/>
    <property type="match status" value="2"/>
</dbReference>
<gene>
    <name evidence="3" type="ORF">D8Y22_07085</name>
</gene>
<protein>
    <submittedName>
        <fullName evidence="3">Uncharacterized protein</fullName>
    </submittedName>
</protein>
<proteinExistence type="predicted"/>
<evidence type="ECO:0000256" key="1">
    <source>
        <dbReference type="SAM" id="MobiDB-lite"/>
    </source>
</evidence>
<comment type="caution">
    <text evidence="3">The sequence shown here is derived from an EMBL/GenBank/DDBJ whole genome shotgun (WGS) entry which is preliminary data.</text>
</comment>
<keyword evidence="2" id="KW-0812">Transmembrane</keyword>
<sequence length="437" mass="45608">MMPTTALQRTNAVLESHRLLLAVLVLAVGATVLAVPVVADGPDAEHDHEADRFGFADGQLSIEVDPGETVEIDVTNTGGDMFVFELDHVGDDLHLEVELEPTAENVTIELATGTVGEDPTESLSAADAEVRNVTVHENDIDGELPGGSYGVSVDDGDGYHAGTLLAEPTVRFETSGTISDSDSEHDPVETFEGTTGLESGEPLEVRLESRDDGSPLFETETVVDDDGAFEVALDLSHVPEDAWLSLVAEHDGTVKAEVPVIVEDDVTGEDERKQESHGIVIVYEDEMLELEAAPGQAITGEAALEAGETVDVRLESTDGTPFLVSETATVDDRGTFEANIDLDIVEPGTEFEVIASARGEPRVNGTAPGIVLEPVDGGSHTPATEQSADLDDNASLLGTASGLRGLGAIAFGTVLASVGIAVIVGVRRDGLPGLGSS</sequence>